<evidence type="ECO:0000313" key="9">
    <source>
        <dbReference type="Proteomes" id="UP000078348"/>
    </source>
</evidence>
<keyword evidence="6" id="KW-0175">Coiled coil</keyword>
<comment type="similarity">
    <text evidence="1">Belongs to the prefoldin subunit beta family.</text>
</comment>
<dbReference type="Pfam" id="PF01920">
    <property type="entry name" value="Prefoldin_2"/>
    <property type="match status" value="1"/>
</dbReference>
<accession>A0A196SGB7</accession>
<evidence type="ECO:0000313" key="8">
    <source>
        <dbReference type="EMBL" id="OAO16058.1"/>
    </source>
</evidence>
<dbReference type="AlphaFoldDB" id="A0A196SGB7"/>
<dbReference type="InterPro" id="IPR002893">
    <property type="entry name" value="Znf_MYND"/>
</dbReference>
<dbReference type="Gene3D" id="1.10.287.370">
    <property type="match status" value="1"/>
</dbReference>
<dbReference type="Gene3D" id="6.10.140.2220">
    <property type="match status" value="1"/>
</dbReference>
<dbReference type="GO" id="GO:0016272">
    <property type="term" value="C:prefoldin complex"/>
    <property type="evidence" value="ECO:0007669"/>
    <property type="project" value="InterPro"/>
</dbReference>
<evidence type="ECO:0000256" key="4">
    <source>
        <dbReference type="ARBA" id="ARBA00022833"/>
    </source>
</evidence>
<sequence length="178" mass="20385">MNAVRTCSNPNCGNTESKPGEFKKCSRCKTACYCSKECQLEHWKNGHKKECVPVGGKEDKAAVPTEKKAEVSNDQAVLMRKECQTMYNNYEMAKTDLDALNVKMEQARITLKKVEELDASKDVYCSYGSMYMLQDHKTTKEDIEKHIKELSAKIESVAKQANYFEKRYKDLEANLKDM</sequence>
<dbReference type="PROSITE" id="PS50865">
    <property type="entry name" value="ZF_MYND_2"/>
    <property type="match status" value="1"/>
</dbReference>
<evidence type="ECO:0000256" key="2">
    <source>
        <dbReference type="ARBA" id="ARBA00022723"/>
    </source>
</evidence>
<dbReference type="Pfam" id="PF01753">
    <property type="entry name" value="zf-MYND"/>
    <property type="match status" value="1"/>
</dbReference>
<feature type="coiled-coil region" evidence="6">
    <location>
        <begin position="90"/>
        <end position="174"/>
    </location>
</feature>
<dbReference type="SUPFAM" id="SSF144232">
    <property type="entry name" value="HIT/MYND zinc finger-like"/>
    <property type="match status" value="1"/>
</dbReference>
<protein>
    <submittedName>
        <fullName evidence="8">MYND-type zinc finger protein</fullName>
    </submittedName>
</protein>
<feature type="domain" description="MYND-type" evidence="7">
    <location>
        <begin position="9"/>
        <end position="51"/>
    </location>
</feature>
<proteinExistence type="inferred from homology"/>
<comment type="caution">
    <text evidence="8">The sequence shown here is derived from an EMBL/GenBank/DDBJ whole genome shotgun (WGS) entry which is preliminary data.</text>
</comment>
<dbReference type="GO" id="GO:0006457">
    <property type="term" value="P:protein folding"/>
    <property type="evidence" value="ECO:0007669"/>
    <property type="project" value="InterPro"/>
</dbReference>
<name>A0A196SGB7_BLAHN</name>
<gene>
    <name evidence="8" type="ORF">AV274_2212</name>
</gene>
<dbReference type="InterPro" id="IPR009053">
    <property type="entry name" value="Prefoldin"/>
</dbReference>
<evidence type="ECO:0000256" key="1">
    <source>
        <dbReference type="ARBA" id="ARBA00008045"/>
    </source>
</evidence>
<reference evidence="8 9" key="1">
    <citation type="submission" date="2016-05" db="EMBL/GenBank/DDBJ databases">
        <title>Nuclear genome of Blastocystis sp. subtype 1 NandII.</title>
        <authorList>
            <person name="Gentekaki E."/>
            <person name="Curtis B."/>
            <person name="Stairs C."/>
            <person name="Eme L."/>
            <person name="Herman E."/>
            <person name="Klimes V."/>
            <person name="Arias M.C."/>
            <person name="Elias M."/>
            <person name="Hilliou F."/>
            <person name="Klute M."/>
            <person name="Malik S.-B."/>
            <person name="Pightling A."/>
            <person name="Rachubinski R."/>
            <person name="Salas D."/>
            <person name="Schlacht A."/>
            <person name="Suga H."/>
            <person name="Archibald J."/>
            <person name="Ball S.G."/>
            <person name="Clark G."/>
            <person name="Dacks J."/>
            <person name="Van Der Giezen M."/>
            <person name="Tsaousis A."/>
            <person name="Roger A."/>
        </authorList>
    </citation>
    <scope>NUCLEOTIDE SEQUENCE [LARGE SCALE GENOMIC DNA]</scope>
    <source>
        <strain evidence="9">ATCC 50177 / NandII</strain>
    </source>
</reference>
<dbReference type="SUPFAM" id="SSF46579">
    <property type="entry name" value="Prefoldin"/>
    <property type="match status" value="1"/>
</dbReference>
<dbReference type="Proteomes" id="UP000078348">
    <property type="component" value="Unassembled WGS sequence"/>
</dbReference>
<evidence type="ECO:0000256" key="3">
    <source>
        <dbReference type="ARBA" id="ARBA00022771"/>
    </source>
</evidence>
<organism evidence="8 9">
    <name type="scientific">Blastocystis sp. subtype 1 (strain ATCC 50177 / NandII)</name>
    <dbReference type="NCBI Taxonomy" id="478820"/>
    <lineage>
        <taxon>Eukaryota</taxon>
        <taxon>Sar</taxon>
        <taxon>Stramenopiles</taxon>
        <taxon>Bigyra</taxon>
        <taxon>Opalozoa</taxon>
        <taxon>Opalinata</taxon>
        <taxon>Blastocystidae</taxon>
        <taxon>Blastocystis</taxon>
    </lineage>
</organism>
<dbReference type="PANTHER" id="PTHR46758:SF2">
    <property type="entry name" value="OJ1485_B09.11 PROTEIN"/>
    <property type="match status" value="1"/>
</dbReference>
<keyword evidence="3 5" id="KW-0863">Zinc-finger</keyword>
<evidence type="ECO:0000259" key="7">
    <source>
        <dbReference type="PROSITE" id="PS50865"/>
    </source>
</evidence>
<dbReference type="PANTHER" id="PTHR46758">
    <property type="entry name" value="MYND DOMAIN-CONTAINING"/>
    <property type="match status" value="1"/>
</dbReference>
<dbReference type="GO" id="GO:0051082">
    <property type="term" value="F:unfolded protein binding"/>
    <property type="evidence" value="ECO:0007669"/>
    <property type="project" value="InterPro"/>
</dbReference>
<evidence type="ECO:0000256" key="6">
    <source>
        <dbReference type="SAM" id="Coils"/>
    </source>
</evidence>
<keyword evidence="2" id="KW-0479">Metal-binding</keyword>
<dbReference type="GO" id="GO:0008270">
    <property type="term" value="F:zinc ion binding"/>
    <property type="evidence" value="ECO:0007669"/>
    <property type="project" value="UniProtKB-KW"/>
</dbReference>
<evidence type="ECO:0000256" key="5">
    <source>
        <dbReference type="PROSITE-ProRule" id="PRU00134"/>
    </source>
</evidence>
<dbReference type="InterPro" id="IPR044508">
    <property type="entry name" value="At5g50450/At1g67340-like"/>
</dbReference>
<dbReference type="EMBL" id="LXWW01000101">
    <property type="protein sequence ID" value="OAO16058.1"/>
    <property type="molecule type" value="Genomic_DNA"/>
</dbReference>
<dbReference type="OrthoDB" id="206772at2759"/>
<keyword evidence="9" id="KW-1185">Reference proteome</keyword>
<dbReference type="InterPro" id="IPR002777">
    <property type="entry name" value="PFD_beta-like"/>
</dbReference>
<keyword evidence="4" id="KW-0862">Zinc</keyword>